<keyword evidence="4" id="KW-0227">DNA damage</keyword>
<dbReference type="EC" id="2.3.1.48" evidence="2"/>
<dbReference type="Proteomes" id="UP000886523">
    <property type="component" value="Unassembled WGS sequence"/>
</dbReference>
<dbReference type="GO" id="GO:0005634">
    <property type="term" value="C:nucleus"/>
    <property type="evidence" value="ECO:0007669"/>
    <property type="project" value="UniProtKB-SubCell"/>
</dbReference>
<evidence type="ECO:0000256" key="10">
    <source>
        <dbReference type="SAM" id="MobiDB-lite"/>
    </source>
</evidence>
<evidence type="ECO:0000256" key="2">
    <source>
        <dbReference type="ARBA" id="ARBA00013184"/>
    </source>
</evidence>
<evidence type="ECO:0000313" key="12">
    <source>
        <dbReference type="Proteomes" id="UP000886523"/>
    </source>
</evidence>
<dbReference type="GO" id="GO:0032931">
    <property type="term" value="F:histone H3K56 acetyltransferase activity"/>
    <property type="evidence" value="ECO:0007669"/>
    <property type="project" value="TreeGrafter"/>
</dbReference>
<comment type="catalytic activity">
    <reaction evidence="9">
        <text>L-lysyl-[histone] + acetyl-CoA = N(6)-acetyl-L-lysyl-[histone] + CoA + H(+)</text>
        <dbReference type="Rhea" id="RHEA:21992"/>
        <dbReference type="Rhea" id="RHEA-COMP:9845"/>
        <dbReference type="Rhea" id="RHEA-COMP:11338"/>
        <dbReference type="ChEBI" id="CHEBI:15378"/>
        <dbReference type="ChEBI" id="CHEBI:29969"/>
        <dbReference type="ChEBI" id="CHEBI:57287"/>
        <dbReference type="ChEBI" id="CHEBI:57288"/>
        <dbReference type="ChEBI" id="CHEBI:61930"/>
        <dbReference type="EC" id="2.3.1.48"/>
    </reaction>
    <physiologicalReaction direction="left-to-right" evidence="9">
        <dbReference type="Rhea" id="RHEA:21993"/>
    </physiologicalReaction>
</comment>
<evidence type="ECO:0000256" key="9">
    <source>
        <dbReference type="ARBA" id="ARBA00048940"/>
    </source>
</evidence>
<evidence type="ECO:0000256" key="3">
    <source>
        <dbReference type="ARBA" id="ARBA00022679"/>
    </source>
</evidence>
<protein>
    <recommendedName>
        <fullName evidence="2">histone acetyltransferase</fullName>
        <ecNumber evidence="2">2.3.1.48</ecNumber>
    </recommendedName>
</protein>
<feature type="region of interest" description="Disordered" evidence="10">
    <location>
        <begin position="206"/>
        <end position="232"/>
    </location>
</feature>
<feature type="compositionally biased region" description="Basic residues" evidence="10">
    <location>
        <begin position="416"/>
        <end position="426"/>
    </location>
</feature>
<proteinExistence type="predicted"/>
<dbReference type="GO" id="GO:0006974">
    <property type="term" value="P:DNA damage response"/>
    <property type="evidence" value="ECO:0007669"/>
    <property type="project" value="UniProtKB-KW"/>
</dbReference>
<dbReference type="InterPro" id="IPR051236">
    <property type="entry name" value="HAT_RTT109-like"/>
</dbReference>
<dbReference type="PANTHER" id="PTHR31571:SF2">
    <property type="entry name" value="HISTONE ACETYLTRANSFERASE RTT109"/>
    <property type="match status" value="1"/>
</dbReference>
<evidence type="ECO:0000256" key="8">
    <source>
        <dbReference type="ARBA" id="ARBA00023242"/>
    </source>
</evidence>
<dbReference type="AlphaFoldDB" id="A0A9P6B8B2"/>
<accession>A0A9P6B8B2</accession>
<gene>
    <name evidence="11" type="ORF">BS47DRAFT_1336721</name>
</gene>
<feature type="region of interest" description="Disordered" evidence="10">
    <location>
        <begin position="329"/>
        <end position="426"/>
    </location>
</feature>
<keyword evidence="3" id="KW-0808">Transferase</keyword>
<keyword evidence="8" id="KW-0539">Nucleus</keyword>
<evidence type="ECO:0000313" key="11">
    <source>
        <dbReference type="EMBL" id="KAF9519634.1"/>
    </source>
</evidence>
<comment type="subcellular location">
    <subcellularLocation>
        <location evidence="1">Nucleus</location>
    </subcellularLocation>
</comment>
<evidence type="ECO:0000256" key="6">
    <source>
        <dbReference type="ARBA" id="ARBA00023015"/>
    </source>
</evidence>
<keyword evidence="5" id="KW-0007">Acetylation</keyword>
<dbReference type="InterPro" id="IPR016849">
    <property type="entry name" value="Rtt109"/>
</dbReference>
<dbReference type="PROSITE" id="PS51728">
    <property type="entry name" value="RTT109_HAT"/>
    <property type="match status" value="1"/>
</dbReference>
<dbReference type="EMBL" id="MU128916">
    <property type="protein sequence ID" value="KAF9519634.1"/>
    <property type="molecule type" value="Genomic_DNA"/>
</dbReference>
<sequence length="426" mass="46723">MPLKQFLLDALSSLPGARTLHLYNLVASPTRDKELFVYAPIRPKIHVRHHLVLLAQHAPDKPTERVFICAIEAFLYTIPSTSSAILYISKVDSSGQAEIRPNPTRALVTAFLEYYSSLNNRPAPNLWIHVFARAQNQYLFPNSAEHPGKRVLRDISLCKWWKDLIEQVARKSDPSWRRLPHLNKSFTSPASTSGYPWTYSHPYHQTDVRPPCGDTSSPSNDKPRSNKSVSPAAQRALAAVPIDEFWERIAYRQECSQGAITGFFTALFTAPNGAGSVSVPPSHFYEPALPPSPPGEIITMLMNLDFGTTERARRGTSVLVDAIHSLCDKGSSSSIPHPQASQPRPQEEEPPEGNTSIMDDMAEETPVGGSGAATAFEDHIYGCVVLDNPPLPSDPVPKEGSTGGGSGEPPVTILQVRKKKRPVAPS</sequence>
<evidence type="ECO:0000256" key="5">
    <source>
        <dbReference type="ARBA" id="ARBA00022990"/>
    </source>
</evidence>
<dbReference type="SMART" id="SM01250">
    <property type="entry name" value="KAT11"/>
    <property type="match status" value="1"/>
</dbReference>
<feature type="compositionally biased region" description="Polar residues" evidence="10">
    <location>
        <begin position="330"/>
        <end position="341"/>
    </location>
</feature>
<organism evidence="11 12">
    <name type="scientific">Hydnum rufescens UP504</name>
    <dbReference type="NCBI Taxonomy" id="1448309"/>
    <lineage>
        <taxon>Eukaryota</taxon>
        <taxon>Fungi</taxon>
        <taxon>Dikarya</taxon>
        <taxon>Basidiomycota</taxon>
        <taxon>Agaricomycotina</taxon>
        <taxon>Agaricomycetes</taxon>
        <taxon>Cantharellales</taxon>
        <taxon>Hydnaceae</taxon>
        <taxon>Hydnum</taxon>
    </lineage>
</organism>
<reference evidence="11" key="1">
    <citation type="journal article" date="2020" name="Nat. Commun.">
        <title>Large-scale genome sequencing of mycorrhizal fungi provides insights into the early evolution of symbiotic traits.</title>
        <authorList>
            <person name="Miyauchi S."/>
            <person name="Kiss E."/>
            <person name="Kuo A."/>
            <person name="Drula E."/>
            <person name="Kohler A."/>
            <person name="Sanchez-Garcia M."/>
            <person name="Morin E."/>
            <person name="Andreopoulos B."/>
            <person name="Barry K.W."/>
            <person name="Bonito G."/>
            <person name="Buee M."/>
            <person name="Carver A."/>
            <person name="Chen C."/>
            <person name="Cichocki N."/>
            <person name="Clum A."/>
            <person name="Culley D."/>
            <person name="Crous P.W."/>
            <person name="Fauchery L."/>
            <person name="Girlanda M."/>
            <person name="Hayes R.D."/>
            <person name="Keri Z."/>
            <person name="LaButti K."/>
            <person name="Lipzen A."/>
            <person name="Lombard V."/>
            <person name="Magnuson J."/>
            <person name="Maillard F."/>
            <person name="Murat C."/>
            <person name="Nolan M."/>
            <person name="Ohm R.A."/>
            <person name="Pangilinan J."/>
            <person name="Pereira M.F."/>
            <person name="Perotto S."/>
            <person name="Peter M."/>
            <person name="Pfister S."/>
            <person name="Riley R."/>
            <person name="Sitrit Y."/>
            <person name="Stielow J.B."/>
            <person name="Szollosi G."/>
            <person name="Zifcakova L."/>
            <person name="Stursova M."/>
            <person name="Spatafora J.W."/>
            <person name="Tedersoo L."/>
            <person name="Vaario L.M."/>
            <person name="Yamada A."/>
            <person name="Yan M."/>
            <person name="Wang P."/>
            <person name="Xu J."/>
            <person name="Bruns T."/>
            <person name="Baldrian P."/>
            <person name="Vilgalys R."/>
            <person name="Dunand C."/>
            <person name="Henrissat B."/>
            <person name="Grigoriev I.V."/>
            <person name="Hibbett D."/>
            <person name="Nagy L.G."/>
            <person name="Martin F.M."/>
        </authorList>
    </citation>
    <scope>NUCLEOTIDE SEQUENCE</scope>
    <source>
        <strain evidence="11">UP504</strain>
    </source>
</reference>
<evidence type="ECO:0000256" key="1">
    <source>
        <dbReference type="ARBA" id="ARBA00004123"/>
    </source>
</evidence>
<name>A0A9P6B8B2_9AGAM</name>
<evidence type="ECO:0000256" key="7">
    <source>
        <dbReference type="ARBA" id="ARBA00023163"/>
    </source>
</evidence>
<feature type="compositionally biased region" description="Polar residues" evidence="10">
    <location>
        <begin position="214"/>
        <end position="231"/>
    </location>
</feature>
<dbReference type="Pfam" id="PF08214">
    <property type="entry name" value="HAT_KAT11"/>
    <property type="match status" value="1"/>
</dbReference>
<comment type="caution">
    <text evidence="11">The sequence shown here is derived from an EMBL/GenBank/DDBJ whole genome shotgun (WGS) entry which is preliminary data.</text>
</comment>
<keyword evidence="6" id="KW-0805">Transcription regulation</keyword>
<dbReference type="OrthoDB" id="3361892at2759"/>
<keyword evidence="7" id="KW-0804">Transcription</keyword>
<dbReference type="GO" id="GO:0006355">
    <property type="term" value="P:regulation of DNA-templated transcription"/>
    <property type="evidence" value="ECO:0007669"/>
    <property type="project" value="InterPro"/>
</dbReference>
<evidence type="ECO:0000256" key="4">
    <source>
        <dbReference type="ARBA" id="ARBA00022763"/>
    </source>
</evidence>
<keyword evidence="12" id="KW-1185">Reference proteome</keyword>
<dbReference type="InterPro" id="IPR013178">
    <property type="entry name" value="Histone_AcTrfase_Rtt109/CBP"/>
</dbReference>
<dbReference type="PANTHER" id="PTHR31571">
    <property type="entry name" value="ALTERED INHERITANCE OF MITOCHONDRIA PROTEIN 6"/>
    <property type="match status" value="1"/>
</dbReference>